<dbReference type="InterPro" id="IPR016155">
    <property type="entry name" value="Mopterin_synth/thiamin_S_b"/>
</dbReference>
<dbReference type="InterPro" id="IPR010035">
    <property type="entry name" value="Thi_S"/>
</dbReference>
<sequence length="66" mass="6813">MKITVNGAEHEAEDGSSVAGVVASVTVRPAGVAVALNDQVVPRADWKTTIVREADRIEVLTAVQGG</sequence>
<dbReference type="InterPro" id="IPR012675">
    <property type="entry name" value="Beta-grasp_dom_sf"/>
</dbReference>
<dbReference type="SUPFAM" id="SSF54285">
    <property type="entry name" value="MoaD/ThiS"/>
    <property type="match status" value="1"/>
</dbReference>
<dbReference type="PANTHER" id="PTHR34472">
    <property type="entry name" value="SULFUR CARRIER PROTEIN THIS"/>
    <property type="match status" value="1"/>
</dbReference>
<accession>A0A543CC78</accession>
<protein>
    <submittedName>
        <fullName evidence="1">Sulfur carrier protein</fullName>
    </submittedName>
</protein>
<dbReference type="EMBL" id="VFOZ01000001">
    <property type="protein sequence ID" value="TQL94677.1"/>
    <property type="molecule type" value="Genomic_DNA"/>
</dbReference>
<comment type="caution">
    <text evidence="1">The sequence shown here is derived from an EMBL/GenBank/DDBJ whole genome shotgun (WGS) entry which is preliminary data.</text>
</comment>
<evidence type="ECO:0000313" key="1">
    <source>
        <dbReference type="EMBL" id="TQL94677.1"/>
    </source>
</evidence>
<name>A0A543CC78_9ACTN</name>
<dbReference type="OrthoDB" id="163636at2"/>
<dbReference type="RefSeq" id="WP_141952163.1">
    <property type="nucleotide sequence ID" value="NZ_VFOZ01000001.1"/>
</dbReference>
<proteinExistence type="predicted"/>
<dbReference type="InterPro" id="IPR003749">
    <property type="entry name" value="ThiS/MoaD-like"/>
</dbReference>
<evidence type="ECO:0000313" key="2">
    <source>
        <dbReference type="Proteomes" id="UP000316096"/>
    </source>
</evidence>
<dbReference type="CDD" id="cd00565">
    <property type="entry name" value="Ubl_ThiS"/>
    <property type="match status" value="1"/>
</dbReference>
<reference evidence="1 2" key="1">
    <citation type="submission" date="2019-06" db="EMBL/GenBank/DDBJ databases">
        <title>Sequencing the genomes of 1000 actinobacteria strains.</title>
        <authorList>
            <person name="Klenk H.-P."/>
        </authorList>
    </citation>
    <scope>NUCLEOTIDE SEQUENCE [LARGE SCALE GENOMIC DNA]</scope>
    <source>
        <strain evidence="1 2">DSM 102200</strain>
    </source>
</reference>
<dbReference type="Proteomes" id="UP000316096">
    <property type="component" value="Unassembled WGS sequence"/>
</dbReference>
<dbReference type="Pfam" id="PF02597">
    <property type="entry name" value="ThiS"/>
    <property type="match status" value="1"/>
</dbReference>
<gene>
    <name evidence="1" type="ORF">FB559_0158</name>
</gene>
<dbReference type="PANTHER" id="PTHR34472:SF1">
    <property type="entry name" value="SULFUR CARRIER PROTEIN THIS"/>
    <property type="match status" value="1"/>
</dbReference>
<organism evidence="1 2">
    <name type="scientific">Actinoallomurus bryophytorum</name>
    <dbReference type="NCBI Taxonomy" id="1490222"/>
    <lineage>
        <taxon>Bacteria</taxon>
        <taxon>Bacillati</taxon>
        <taxon>Actinomycetota</taxon>
        <taxon>Actinomycetes</taxon>
        <taxon>Streptosporangiales</taxon>
        <taxon>Thermomonosporaceae</taxon>
        <taxon>Actinoallomurus</taxon>
    </lineage>
</organism>
<dbReference type="NCBIfam" id="TIGR01683">
    <property type="entry name" value="thiS"/>
    <property type="match status" value="1"/>
</dbReference>
<dbReference type="Gene3D" id="3.10.20.30">
    <property type="match status" value="1"/>
</dbReference>
<dbReference type="AlphaFoldDB" id="A0A543CC78"/>
<keyword evidence="2" id="KW-1185">Reference proteome</keyword>